<dbReference type="PROSITE" id="PS50112">
    <property type="entry name" value="PAS"/>
    <property type="match status" value="2"/>
</dbReference>
<dbReference type="SMART" id="SM00267">
    <property type="entry name" value="GGDEF"/>
    <property type="match status" value="1"/>
</dbReference>
<dbReference type="Proteomes" id="UP001596044">
    <property type="component" value="Unassembled WGS sequence"/>
</dbReference>
<feature type="domain" description="PAS" evidence="1">
    <location>
        <begin position="9"/>
        <end position="65"/>
    </location>
</feature>
<dbReference type="InterPro" id="IPR000014">
    <property type="entry name" value="PAS"/>
</dbReference>
<dbReference type="InterPro" id="IPR000160">
    <property type="entry name" value="GGDEF_dom"/>
</dbReference>
<dbReference type="PROSITE" id="PS50883">
    <property type="entry name" value="EAL"/>
    <property type="match status" value="1"/>
</dbReference>
<organism evidence="5 6">
    <name type="scientific">Paenibacillus aestuarii</name>
    <dbReference type="NCBI Taxonomy" id="516965"/>
    <lineage>
        <taxon>Bacteria</taxon>
        <taxon>Bacillati</taxon>
        <taxon>Bacillota</taxon>
        <taxon>Bacilli</taxon>
        <taxon>Bacillales</taxon>
        <taxon>Paenibacillaceae</taxon>
        <taxon>Paenibacillus</taxon>
    </lineage>
</organism>
<dbReference type="InterPro" id="IPR000700">
    <property type="entry name" value="PAS-assoc_C"/>
</dbReference>
<gene>
    <name evidence="5" type="ORF">ACFPOG_05475</name>
</gene>
<feature type="domain" description="PAC" evidence="2">
    <location>
        <begin position="204"/>
        <end position="256"/>
    </location>
</feature>
<evidence type="ECO:0000259" key="1">
    <source>
        <dbReference type="PROSITE" id="PS50112"/>
    </source>
</evidence>
<dbReference type="SUPFAM" id="SSF55785">
    <property type="entry name" value="PYP-like sensor domain (PAS domain)"/>
    <property type="match status" value="2"/>
</dbReference>
<dbReference type="SUPFAM" id="SSF55073">
    <property type="entry name" value="Nucleotide cyclase"/>
    <property type="match status" value="1"/>
</dbReference>
<evidence type="ECO:0000313" key="6">
    <source>
        <dbReference type="Proteomes" id="UP001596044"/>
    </source>
</evidence>
<accession>A0ABW0K4D5</accession>
<dbReference type="Gene3D" id="3.20.20.450">
    <property type="entry name" value="EAL domain"/>
    <property type="match status" value="1"/>
</dbReference>
<dbReference type="InterPro" id="IPR043128">
    <property type="entry name" value="Rev_trsase/Diguanyl_cyclase"/>
</dbReference>
<evidence type="ECO:0000259" key="4">
    <source>
        <dbReference type="PROSITE" id="PS50887"/>
    </source>
</evidence>
<dbReference type="CDD" id="cd01948">
    <property type="entry name" value="EAL"/>
    <property type="match status" value="1"/>
</dbReference>
<dbReference type="InterPro" id="IPR001633">
    <property type="entry name" value="EAL_dom"/>
</dbReference>
<dbReference type="RefSeq" id="WP_270877428.1">
    <property type="nucleotide sequence ID" value="NZ_JAQFVF010000001.1"/>
</dbReference>
<dbReference type="Pfam" id="PF00990">
    <property type="entry name" value="GGDEF"/>
    <property type="match status" value="1"/>
</dbReference>
<dbReference type="Pfam" id="PF00563">
    <property type="entry name" value="EAL"/>
    <property type="match status" value="1"/>
</dbReference>
<evidence type="ECO:0000313" key="5">
    <source>
        <dbReference type="EMBL" id="MFC5447698.1"/>
    </source>
</evidence>
<dbReference type="SMART" id="SM00091">
    <property type="entry name" value="PAS"/>
    <property type="match status" value="2"/>
</dbReference>
<dbReference type="InterPro" id="IPR029787">
    <property type="entry name" value="Nucleotide_cyclase"/>
</dbReference>
<dbReference type="InterPro" id="IPR001610">
    <property type="entry name" value="PAC"/>
</dbReference>
<keyword evidence="6" id="KW-1185">Reference proteome</keyword>
<dbReference type="Pfam" id="PF13426">
    <property type="entry name" value="PAS_9"/>
    <property type="match status" value="2"/>
</dbReference>
<dbReference type="InterPro" id="IPR035965">
    <property type="entry name" value="PAS-like_dom_sf"/>
</dbReference>
<evidence type="ECO:0000259" key="3">
    <source>
        <dbReference type="PROSITE" id="PS50883"/>
    </source>
</evidence>
<dbReference type="CDD" id="cd00130">
    <property type="entry name" value="PAS"/>
    <property type="match status" value="2"/>
</dbReference>
<proteinExistence type="predicted"/>
<evidence type="ECO:0000259" key="2">
    <source>
        <dbReference type="PROSITE" id="PS50113"/>
    </source>
</evidence>
<dbReference type="PROSITE" id="PS50113">
    <property type="entry name" value="PAC"/>
    <property type="match status" value="1"/>
</dbReference>
<feature type="domain" description="PAS" evidence="1">
    <location>
        <begin position="131"/>
        <end position="177"/>
    </location>
</feature>
<dbReference type="PANTHER" id="PTHR44757:SF2">
    <property type="entry name" value="BIOFILM ARCHITECTURE MAINTENANCE PROTEIN MBAA"/>
    <property type="match status" value="1"/>
</dbReference>
<sequence>MNIMDFNEKGQLYAKILDNARDAVLITDHQSRIICVNAIFTKITGYSEAEVLGKNPSFLNSEDQNRELYKQMWGTIEIEGFWQGELWNKKKSGDSFPVWLSITAILDKQNHVTNYVGIFSDCTERTQVNWQNHLHAKIIETASEGIMITGADQKIIFVNPAFTRTTGYEAAEVLGRTPGILRSGIQGPGFYAKMSKSLKEEGSWKGEIWNRRKDGKIYAEKLNINAVFDEHQRIVNYIASFSDITESKRSEEHLLSLAHHDLLTGLPNRAQLKVCLDNAMVKAQENNSIVALFFLDIDRFKVINDSMGHVFGDKLLKQVANRLVNYTRKEDTVARLGGDEFVVVSEDIESETQVNQLAQKLIQCFDSPFHVEHHELFISPSIGISMYPLHGQEYETLISSADLAMYEAKKTQRGLQLFNHEINESFQRKVVLEYELRKALEKKQLSVYFQPQLNIQSGAVLGMEALVRWQHEQLGFISPGEFIPIAEENGLICQIGEWVLREVSHHISLWQTEGLQVPSIAINISPREFINVGFVNTIQSIIKETAMNASNFVFEITESIGIDQLDGVIKKLNALKEIGIQVAIDDFGKGYSSLNYLKHLPIDILKIDKSFIDGINDDVNDYVIARAMIQVAHGMGMKVIAEGVETASQIEKLKQLECDIMQGFLISKPLPADLAASFLRNNDRMLH</sequence>
<protein>
    <submittedName>
        <fullName evidence="5">EAL domain-containing protein</fullName>
    </submittedName>
</protein>
<reference evidence="6" key="1">
    <citation type="journal article" date="2019" name="Int. J. Syst. Evol. Microbiol.">
        <title>The Global Catalogue of Microorganisms (GCM) 10K type strain sequencing project: providing services to taxonomists for standard genome sequencing and annotation.</title>
        <authorList>
            <consortium name="The Broad Institute Genomics Platform"/>
            <consortium name="The Broad Institute Genome Sequencing Center for Infectious Disease"/>
            <person name="Wu L."/>
            <person name="Ma J."/>
        </authorList>
    </citation>
    <scope>NUCLEOTIDE SEQUENCE [LARGE SCALE GENOMIC DNA]</scope>
    <source>
        <strain evidence="6">KACC 11904</strain>
    </source>
</reference>
<dbReference type="PROSITE" id="PS50887">
    <property type="entry name" value="GGDEF"/>
    <property type="match status" value="1"/>
</dbReference>
<dbReference type="EMBL" id="JBHSMJ010000009">
    <property type="protein sequence ID" value="MFC5447698.1"/>
    <property type="molecule type" value="Genomic_DNA"/>
</dbReference>
<dbReference type="NCBIfam" id="TIGR00229">
    <property type="entry name" value="sensory_box"/>
    <property type="match status" value="2"/>
</dbReference>
<dbReference type="InterPro" id="IPR035919">
    <property type="entry name" value="EAL_sf"/>
</dbReference>
<dbReference type="Gene3D" id="3.30.450.20">
    <property type="entry name" value="PAS domain"/>
    <property type="match status" value="2"/>
</dbReference>
<dbReference type="PIRSF" id="PIRSF005925">
    <property type="entry name" value="Dos"/>
    <property type="match status" value="1"/>
</dbReference>
<dbReference type="PANTHER" id="PTHR44757">
    <property type="entry name" value="DIGUANYLATE CYCLASE DGCP"/>
    <property type="match status" value="1"/>
</dbReference>
<dbReference type="SMART" id="SM00052">
    <property type="entry name" value="EAL"/>
    <property type="match status" value="1"/>
</dbReference>
<dbReference type="InterPro" id="IPR052155">
    <property type="entry name" value="Biofilm_reg_signaling"/>
</dbReference>
<dbReference type="NCBIfam" id="TIGR00254">
    <property type="entry name" value="GGDEF"/>
    <property type="match status" value="1"/>
</dbReference>
<dbReference type="SMART" id="SM00086">
    <property type="entry name" value="PAC"/>
    <property type="match status" value="2"/>
</dbReference>
<name>A0ABW0K4D5_9BACL</name>
<comment type="caution">
    <text evidence="5">The sequence shown here is derived from an EMBL/GenBank/DDBJ whole genome shotgun (WGS) entry which is preliminary data.</text>
</comment>
<dbReference type="Gene3D" id="3.30.70.270">
    <property type="match status" value="1"/>
</dbReference>
<feature type="domain" description="EAL" evidence="3">
    <location>
        <begin position="429"/>
        <end position="683"/>
    </location>
</feature>
<feature type="domain" description="GGDEF" evidence="4">
    <location>
        <begin position="288"/>
        <end position="421"/>
    </location>
</feature>
<dbReference type="InterPro" id="IPR012226">
    <property type="entry name" value="Diguanyl_cyclase/Pdiesterase"/>
</dbReference>
<dbReference type="CDD" id="cd01949">
    <property type="entry name" value="GGDEF"/>
    <property type="match status" value="1"/>
</dbReference>
<dbReference type="SUPFAM" id="SSF141868">
    <property type="entry name" value="EAL domain-like"/>
    <property type="match status" value="1"/>
</dbReference>